<feature type="domain" description="AB hydrolase-1" evidence="2">
    <location>
        <begin position="168"/>
        <end position="379"/>
    </location>
</feature>
<organism evidence="3 4">
    <name type="scientific">Nakamurella endophytica</name>
    <dbReference type="NCBI Taxonomy" id="1748367"/>
    <lineage>
        <taxon>Bacteria</taxon>
        <taxon>Bacillati</taxon>
        <taxon>Actinomycetota</taxon>
        <taxon>Actinomycetes</taxon>
        <taxon>Nakamurellales</taxon>
        <taxon>Nakamurellaceae</taxon>
        <taxon>Nakamurella</taxon>
    </lineage>
</organism>
<reference evidence="3" key="2">
    <citation type="submission" date="2020-09" db="EMBL/GenBank/DDBJ databases">
        <authorList>
            <person name="Sun Q."/>
            <person name="Zhou Y."/>
        </authorList>
    </citation>
    <scope>NUCLEOTIDE SEQUENCE</scope>
    <source>
        <strain evidence="3">CGMCC 4.7308</strain>
    </source>
</reference>
<evidence type="ECO:0000256" key="1">
    <source>
        <dbReference type="ARBA" id="ARBA00038115"/>
    </source>
</evidence>
<keyword evidence="4" id="KW-1185">Reference proteome</keyword>
<accession>A0A917WFX4</accession>
<dbReference type="AlphaFoldDB" id="A0A917WFX4"/>
<keyword evidence="3" id="KW-0031">Aminopeptidase</keyword>
<dbReference type="PANTHER" id="PTHR22946">
    <property type="entry name" value="DIENELACTONE HYDROLASE DOMAIN-CONTAINING PROTEIN-RELATED"/>
    <property type="match status" value="1"/>
</dbReference>
<dbReference type="InterPro" id="IPR029058">
    <property type="entry name" value="AB_hydrolase_fold"/>
</dbReference>
<keyword evidence="3" id="KW-0645">Protease</keyword>
<keyword evidence="3" id="KW-0378">Hydrolase</keyword>
<reference evidence="3" key="1">
    <citation type="journal article" date="2014" name="Int. J. Syst. Evol. Microbiol.">
        <title>Complete genome sequence of Corynebacterium casei LMG S-19264T (=DSM 44701T), isolated from a smear-ripened cheese.</title>
        <authorList>
            <consortium name="US DOE Joint Genome Institute (JGI-PGF)"/>
            <person name="Walter F."/>
            <person name="Albersmeier A."/>
            <person name="Kalinowski J."/>
            <person name="Ruckert C."/>
        </authorList>
    </citation>
    <scope>NUCLEOTIDE SEQUENCE</scope>
    <source>
        <strain evidence="3">CGMCC 4.7308</strain>
    </source>
</reference>
<protein>
    <submittedName>
        <fullName evidence="3">Dipeptidyl aminopeptidase</fullName>
    </submittedName>
</protein>
<dbReference type="Gene3D" id="3.40.50.1820">
    <property type="entry name" value="alpha/beta hydrolase"/>
    <property type="match status" value="1"/>
</dbReference>
<gene>
    <name evidence="3" type="ORF">GCM10011594_22360</name>
</gene>
<name>A0A917WFX4_9ACTN</name>
<dbReference type="InterPro" id="IPR050261">
    <property type="entry name" value="FrsA_esterase"/>
</dbReference>
<proteinExistence type="inferred from homology"/>
<dbReference type="EMBL" id="BMNA01000004">
    <property type="protein sequence ID" value="GGM01829.1"/>
    <property type="molecule type" value="Genomic_DNA"/>
</dbReference>
<dbReference type="GO" id="GO:0004177">
    <property type="term" value="F:aminopeptidase activity"/>
    <property type="evidence" value="ECO:0007669"/>
    <property type="project" value="UniProtKB-KW"/>
</dbReference>
<sequence>MTKVALEDSLLDAQLLRAVGSTGHGGADVGECLQAVRGLDEQDLSAWYDAWKGLADRVFGLGEQEERDGHRASARDAFLRACTYHRTAGGMLYSTPVDTRMTDSNLRQTAAFRRAAALMDHPVEPVRIPFEGTTLPGYLLRVDDSDVRRPTVIGLGGYDSTCEEVYFYFGAPALARGYNALLFDGPGQGAALTQQGLHMRAEWETVITPVVDDLLGRPGVDPDRIALAGLSLGGFLAPRAASKEHRIAALIADSGSFDMYAAALARMPEAIAEGYQTGQESARAALSAMLDQVAQRPTAGWSVRRGMQVHGVGSPLEYFDAMRDFRLGGVAGSIRCPTLVTHAEGDDIGASAPQLFDALTVQDRTLIRFTVAEGAGDHCEAGARSLFDARAFGWLDERLHPERVG</sequence>
<dbReference type="Gene3D" id="1.20.1440.110">
    <property type="entry name" value="acylaminoacyl peptidase"/>
    <property type="match status" value="1"/>
</dbReference>
<evidence type="ECO:0000259" key="2">
    <source>
        <dbReference type="Pfam" id="PF12697"/>
    </source>
</evidence>
<dbReference type="InterPro" id="IPR000073">
    <property type="entry name" value="AB_hydrolase_1"/>
</dbReference>
<evidence type="ECO:0000313" key="3">
    <source>
        <dbReference type="EMBL" id="GGM01829.1"/>
    </source>
</evidence>
<dbReference type="Proteomes" id="UP000655208">
    <property type="component" value="Unassembled WGS sequence"/>
</dbReference>
<comment type="similarity">
    <text evidence="1">Belongs to the AB hydrolase superfamily. FUS2 hydrolase family.</text>
</comment>
<comment type="caution">
    <text evidence="3">The sequence shown here is derived from an EMBL/GenBank/DDBJ whole genome shotgun (WGS) entry which is preliminary data.</text>
</comment>
<dbReference type="Pfam" id="PF12697">
    <property type="entry name" value="Abhydrolase_6"/>
    <property type="match status" value="1"/>
</dbReference>
<evidence type="ECO:0000313" key="4">
    <source>
        <dbReference type="Proteomes" id="UP000655208"/>
    </source>
</evidence>
<dbReference type="SUPFAM" id="SSF53474">
    <property type="entry name" value="alpha/beta-Hydrolases"/>
    <property type="match status" value="1"/>
</dbReference>
<dbReference type="PANTHER" id="PTHR22946:SF12">
    <property type="entry name" value="CONIDIAL PIGMENT BIOSYNTHESIS PROTEIN AYG1 (AFU_ORTHOLOGUE AFUA_2G17550)"/>
    <property type="match status" value="1"/>
</dbReference>
<dbReference type="RefSeq" id="WP_188941617.1">
    <property type="nucleotide sequence ID" value="NZ_BMNA01000004.1"/>
</dbReference>